<feature type="transmembrane region" description="Helical" evidence="1">
    <location>
        <begin position="93"/>
        <end position="121"/>
    </location>
</feature>
<feature type="transmembrane region" description="Helical" evidence="1">
    <location>
        <begin position="27"/>
        <end position="51"/>
    </location>
</feature>
<feature type="transmembrane region" description="Helical" evidence="1">
    <location>
        <begin position="133"/>
        <end position="155"/>
    </location>
</feature>
<name>A0A068S148_9FUNG</name>
<dbReference type="STRING" id="1263082.A0A068S148"/>
<dbReference type="VEuPathDB" id="FungiDB:LCOR_06692.1"/>
<dbReference type="AlphaFoldDB" id="A0A068S148"/>
<accession>A0A068S148</accession>
<dbReference type="OrthoDB" id="2262459at2759"/>
<comment type="caution">
    <text evidence="2">The sequence shown here is derived from an EMBL/GenBank/DDBJ whole genome shotgun (WGS) entry which is preliminary data.</text>
</comment>
<keyword evidence="1" id="KW-0472">Membrane</keyword>
<reference evidence="2" key="1">
    <citation type="submission" date="2013-08" db="EMBL/GenBank/DDBJ databases">
        <title>Gene expansion shapes genome architecture in the human pathogen Lichtheimia corymbifera: an evolutionary genomics analysis in the ancient terrestrial Mucorales (Mucoromycotina).</title>
        <authorList>
            <person name="Schwartze V.U."/>
            <person name="Winter S."/>
            <person name="Shelest E."/>
            <person name="Marcet-Houben M."/>
            <person name="Horn F."/>
            <person name="Wehner S."/>
            <person name="Hoffmann K."/>
            <person name="Riege K."/>
            <person name="Sammeth M."/>
            <person name="Nowrousian M."/>
            <person name="Valiante V."/>
            <person name="Linde J."/>
            <person name="Jacobsen I.D."/>
            <person name="Marz M."/>
            <person name="Brakhage A.A."/>
            <person name="Gabaldon T."/>
            <person name="Bocker S."/>
            <person name="Voigt K."/>
        </authorList>
    </citation>
    <scope>NUCLEOTIDE SEQUENCE [LARGE SCALE GENOMIC DNA]</scope>
    <source>
        <strain evidence="2">FSU 9682</strain>
    </source>
</reference>
<dbReference type="EMBL" id="CBTN010000030">
    <property type="protein sequence ID" value="CDH55557.1"/>
    <property type="molecule type" value="Genomic_DNA"/>
</dbReference>
<evidence type="ECO:0000256" key="1">
    <source>
        <dbReference type="SAM" id="Phobius"/>
    </source>
</evidence>
<organism evidence="2 3">
    <name type="scientific">Lichtheimia corymbifera JMRC:FSU:9682</name>
    <dbReference type="NCBI Taxonomy" id="1263082"/>
    <lineage>
        <taxon>Eukaryota</taxon>
        <taxon>Fungi</taxon>
        <taxon>Fungi incertae sedis</taxon>
        <taxon>Mucoromycota</taxon>
        <taxon>Mucoromycotina</taxon>
        <taxon>Mucoromycetes</taxon>
        <taxon>Mucorales</taxon>
        <taxon>Lichtheimiaceae</taxon>
        <taxon>Lichtheimia</taxon>
    </lineage>
</organism>
<keyword evidence="1" id="KW-0812">Transmembrane</keyword>
<proteinExistence type="predicted"/>
<dbReference type="Proteomes" id="UP000027586">
    <property type="component" value="Unassembled WGS sequence"/>
</dbReference>
<sequence length="209" mass="22869">MVRGLDPQEIADQVQSPSGNAALLGSAVSSAIVSIVCNILVLITFFFIMWYRPPMVNRVSLRLIVFSCFCNIIYCVFGMPTPAIKDNNPACRVLIYILIATDTMSTMSLAMVGLNLVMIFIVRVTHPVKLEKYYYALITISAVLATVMPLAVATAPAKNSGQNNCWYVKLFVAMDTRCVDPLHVSGTIITLSVVFNVRSNGQVDHTSGQ</sequence>
<keyword evidence="1" id="KW-1133">Transmembrane helix</keyword>
<protein>
    <submittedName>
        <fullName evidence="2">Uncharacterized protein</fullName>
    </submittedName>
</protein>
<evidence type="ECO:0000313" key="3">
    <source>
        <dbReference type="Proteomes" id="UP000027586"/>
    </source>
</evidence>
<keyword evidence="3" id="KW-1185">Reference proteome</keyword>
<feature type="transmembrane region" description="Helical" evidence="1">
    <location>
        <begin position="63"/>
        <end position="81"/>
    </location>
</feature>
<evidence type="ECO:0000313" key="2">
    <source>
        <dbReference type="EMBL" id="CDH55557.1"/>
    </source>
</evidence>
<gene>
    <name evidence="2" type="ORF">LCOR_06692.1</name>
</gene>